<dbReference type="Gene3D" id="3.40.50.720">
    <property type="entry name" value="NAD(P)-binding Rossmann-like Domain"/>
    <property type="match status" value="1"/>
</dbReference>
<organism evidence="2 3">
    <name type="scientific">Cytospora mali</name>
    <name type="common">Apple Valsa canker fungus</name>
    <name type="synonym">Valsa mali</name>
    <dbReference type="NCBI Taxonomy" id="578113"/>
    <lineage>
        <taxon>Eukaryota</taxon>
        <taxon>Fungi</taxon>
        <taxon>Dikarya</taxon>
        <taxon>Ascomycota</taxon>
        <taxon>Pezizomycotina</taxon>
        <taxon>Sordariomycetes</taxon>
        <taxon>Sordariomycetidae</taxon>
        <taxon>Diaporthales</taxon>
        <taxon>Cytosporaceae</taxon>
        <taxon>Cytospora</taxon>
    </lineage>
</organism>
<evidence type="ECO:0000256" key="1">
    <source>
        <dbReference type="ARBA" id="ARBA00023002"/>
    </source>
</evidence>
<evidence type="ECO:0000313" key="2">
    <source>
        <dbReference type="EMBL" id="KUI73928.1"/>
    </source>
</evidence>
<reference evidence="2" key="1">
    <citation type="submission" date="2014-12" db="EMBL/GenBank/DDBJ databases">
        <title>Genome Sequence of Valsa Canker Pathogens Uncovers a Specific Adaption of Colonization on Woody Bark.</title>
        <authorList>
            <person name="Yin Z."/>
            <person name="Liu H."/>
            <person name="Gao X."/>
            <person name="Li Z."/>
            <person name="Song N."/>
            <person name="Ke X."/>
            <person name="Dai Q."/>
            <person name="Wu Y."/>
            <person name="Sun Y."/>
            <person name="Xu J.-R."/>
            <person name="Kang Z.K."/>
            <person name="Wang L."/>
            <person name="Huang L."/>
        </authorList>
    </citation>
    <scope>NUCLEOTIDE SEQUENCE [LARGE SCALE GENOMIC DNA]</scope>
    <source>
        <strain evidence="2">03-8</strain>
    </source>
</reference>
<keyword evidence="1" id="KW-0560">Oxidoreductase</keyword>
<keyword evidence="3" id="KW-1185">Reference proteome</keyword>
<dbReference type="InterPro" id="IPR036291">
    <property type="entry name" value="NAD(P)-bd_dom_sf"/>
</dbReference>
<gene>
    <name evidence="2" type="ORF">VM1G_09629</name>
</gene>
<dbReference type="PANTHER" id="PTHR43157">
    <property type="entry name" value="PHOSPHATIDYLINOSITOL-GLYCAN BIOSYNTHESIS CLASS F PROTEIN-RELATED"/>
    <property type="match status" value="1"/>
</dbReference>
<proteinExistence type="predicted"/>
<dbReference type="SMR" id="A0A194WCV7"/>
<evidence type="ECO:0000313" key="3">
    <source>
        <dbReference type="Proteomes" id="UP000078559"/>
    </source>
</evidence>
<protein>
    <submittedName>
        <fullName evidence="2">Retinol dehydrogenase 13</fullName>
    </submittedName>
</protein>
<dbReference type="Pfam" id="PF00106">
    <property type="entry name" value="adh_short"/>
    <property type="match status" value="1"/>
</dbReference>
<dbReference type="Proteomes" id="UP000078559">
    <property type="component" value="Chromosome 11"/>
</dbReference>
<name>A0A194WCV7_CYTMA</name>
<dbReference type="OrthoDB" id="542013at2759"/>
<dbReference type="EMBL" id="CM003108">
    <property type="protein sequence ID" value="KUI73928.1"/>
    <property type="molecule type" value="Genomic_DNA"/>
</dbReference>
<dbReference type="SUPFAM" id="SSF51735">
    <property type="entry name" value="NAD(P)-binding Rossmann-fold domains"/>
    <property type="match status" value="1"/>
</dbReference>
<accession>A0A194WCV7</accession>
<dbReference type="InterPro" id="IPR002347">
    <property type="entry name" value="SDR_fam"/>
</dbReference>
<sequence>MVGSKDLQPSTAKFFPNVFFHNQYRAKTQWPPKNTNLSGQTAIITGSNVGMGYEAALQLLGLKLTHLIVAVRSLDKGEAAAATMRKQYPSARIEVWHLDLCSYDSIQAFAKQVETKLERIDMVILNAGRARFNYNKCDSTGHEESFQVNYLSTVFLTVLLLPSLRSKSPPGQPARLTIASAALTLEAKFAHREADPLFPALDLPENFDRGDSYRVSKLLVQMFLWKLVDYVSAEDVIINLSDPAFVKGTDFARDLTDAKIRAIFGLFGLIAGRSPKVGASCFVDAVVNKGKESHGCFLMSWSIHPFPAMLYGPEGAAVIDKVWNETLAEFEFAGLRKIIDSMRNPKQTPV</sequence>
<dbReference type="PANTHER" id="PTHR43157:SF35">
    <property type="entry name" value="DEHYDROGENASE_REDUCTASE FAMILY PROTEIN, PUTATIVE-RELATED"/>
    <property type="match status" value="1"/>
</dbReference>
<dbReference type="AlphaFoldDB" id="A0A194WCV7"/>
<dbReference type="GO" id="GO:0016491">
    <property type="term" value="F:oxidoreductase activity"/>
    <property type="evidence" value="ECO:0007669"/>
    <property type="project" value="UniProtKB-KW"/>
</dbReference>